<dbReference type="AlphaFoldDB" id="A0A6A6B7L9"/>
<dbReference type="PANTHER" id="PTHR24148:SF73">
    <property type="entry name" value="HET DOMAIN PROTEIN (AFU_ORTHOLOGUE AFUA_8G01020)"/>
    <property type="match status" value="1"/>
</dbReference>
<protein>
    <recommendedName>
        <fullName evidence="1">Heterokaryon incompatibility domain-containing protein</fullName>
    </recommendedName>
</protein>
<dbReference type="Proteomes" id="UP000799438">
    <property type="component" value="Unassembled WGS sequence"/>
</dbReference>
<name>A0A6A6B7L9_9PEZI</name>
<evidence type="ECO:0000313" key="2">
    <source>
        <dbReference type="EMBL" id="KAF2139255.1"/>
    </source>
</evidence>
<feature type="domain" description="Heterokaryon incompatibility" evidence="1">
    <location>
        <begin position="239"/>
        <end position="395"/>
    </location>
</feature>
<dbReference type="PANTHER" id="PTHR24148">
    <property type="entry name" value="ANKYRIN REPEAT DOMAIN-CONTAINING PROTEIN 39 HOMOLOG-RELATED"/>
    <property type="match status" value="1"/>
</dbReference>
<dbReference type="RefSeq" id="XP_033394968.1">
    <property type="nucleotide sequence ID" value="XM_033545264.1"/>
</dbReference>
<evidence type="ECO:0000313" key="3">
    <source>
        <dbReference type="Proteomes" id="UP000799438"/>
    </source>
</evidence>
<dbReference type="Pfam" id="PF06985">
    <property type="entry name" value="HET"/>
    <property type="match status" value="1"/>
</dbReference>
<dbReference type="InterPro" id="IPR052895">
    <property type="entry name" value="HetReg/Transcr_Mod"/>
</dbReference>
<dbReference type="InterPro" id="IPR010730">
    <property type="entry name" value="HET"/>
</dbReference>
<accession>A0A6A6B7L9</accession>
<evidence type="ECO:0000259" key="1">
    <source>
        <dbReference type="Pfam" id="PF06985"/>
    </source>
</evidence>
<gene>
    <name evidence="2" type="ORF">K452DRAFT_337388</name>
</gene>
<reference evidence="2" key="1">
    <citation type="journal article" date="2020" name="Stud. Mycol.">
        <title>101 Dothideomycetes genomes: a test case for predicting lifestyles and emergence of pathogens.</title>
        <authorList>
            <person name="Haridas S."/>
            <person name="Albert R."/>
            <person name="Binder M."/>
            <person name="Bloem J."/>
            <person name="Labutti K."/>
            <person name="Salamov A."/>
            <person name="Andreopoulos B."/>
            <person name="Baker S."/>
            <person name="Barry K."/>
            <person name="Bills G."/>
            <person name="Bluhm B."/>
            <person name="Cannon C."/>
            <person name="Castanera R."/>
            <person name="Culley D."/>
            <person name="Daum C."/>
            <person name="Ezra D."/>
            <person name="Gonzalez J."/>
            <person name="Henrissat B."/>
            <person name="Kuo A."/>
            <person name="Liang C."/>
            <person name="Lipzen A."/>
            <person name="Lutzoni F."/>
            <person name="Magnuson J."/>
            <person name="Mondo S."/>
            <person name="Nolan M."/>
            <person name="Ohm R."/>
            <person name="Pangilinan J."/>
            <person name="Park H.-J."/>
            <person name="Ramirez L."/>
            <person name="Alfaro M."/>
            <person name="Sun H."/>
            <person name="Tritt A."/>
            <person name="Yoshinaga Y."/>
            <person name="Zwiers L.-H."/>
            <person name="Turgeon B."/>
            <person name="Goodwin S."/>
            <person name="Spatafora J."/>
            <person name="Crous P."/>
            <person name="Grigoriev I."/>
        </authorList>
    </citation>
    <scope>NUCLEOTIDE SEQUENCE</scope>
    <source>
        <strain evidence="2">CBS 121167</strain>
    </source>
</reference>
<proteinExistence type="predicted"/>
<dbReference type="EMBL" id="ML995493">
    <property type="protein sequence ID" value="KAF2139255.1"/>
    <property type="molecule type" value="Genomic_DNA"/>
</dbReference>
<dbReference type="Pfam" id="PF26639">
    <property type="entry name" value="Het-6_barrel"/>
    <property type="match status" value="1"/>
</dbReference>
<keyword evidence="3" id="KW-1185">Reference proteome</keyword>
<dbReference type="GeneID" id="54302764"/>
<dbReference type="OrthoDB" id="2157530at2759"/>
<sequence length="773" mass="87201">MQQRFAKDLIPPINFPDALRPYARFEYAHIVEAANSSLAMPADIQPKPLHSRANDSLQIQPCSACCIATPVSRSLSNWLLIFPHRSSVSMSSNLRSSFPASLRSWDIPSSTQLRPLIGIDLLPHHGDSSQPTCACTAVSVIVINHVAFCEECGLPVTDTQLAIEQLDAQIRSSADDYYELFKYSFANYLSRLPYNLPPYKYIPIQREEEIRLAVLHPGCWKDPIHCTITRAEVDNLPAFEAISYTWADENGDASLSSVVTCGRSRKIIPVTPNCIAALRRIRLLRSNRLIWIDSICIDQNSLGERSHQVRWMSKIYSAAWRVLVYLGEAPYPTWKLFNHLNDIQSALDHSRRDKEGYFKFASFDSQDDDKQEEYTLSTRDLLSRPWFSRTWVLQEICMAQKAKVLCGNRLARWESLSIFNLNCANLGCTRLDGTIPAALLIGKESLNYNLGFAKYRTLLGLLRDCRPCLSTDPHDKVYALLGLVEDDSAADIHPDYSRPISEVFTEVAVKLIKYYNDLRILTDAQGPTQISGLPSWAPDWSSKAVDPISGRRPLGLPDSDSPPIAEVLRTRSLSGSQAFLSIRGTKLGRIFTIGYIYDGKRPVADPYKLRSSYVLSSSYPNQLPRIEFWSHWDELNHSNPPLLDCDIPQAFACTIQSSKMPIEESFGFPSDANNNYSKPCEKEIDDFKTAISSKTKSHRLFATEETMGVGPADTEVGDVVYSLRGADVPFVLRPYEDGFKLVGDCYVHPRKLYCRCMGWETKIPGFEEQILLY</sequence>
<organism evidence="2 3">
    <name type="scientific">Aplosporella prunicola CBS 121167</name>
    <dbReference type="NCBI Taxonomy" id="1176127"/>
    <lineage>
        <taxon>Eukaryota</taxon>
        <taxon>Fungi</taxon>
        <taxon>Dikarya</taxon>
        <taxon>Ascomycota</taxon>
        <taxon>Pezizomycotina</taxon>
        <taxon>Dothideomycetes</taxon>
        <taxon>Dothideomycetes incertae sedis</taxon>
        <taxon>Botryosphaeriales</taxon>
        <taxon>Aplosporellaceae</taxon>
        <taxon>Aplosporella</taxon>
    </lineage>
</organism>